<gene>
    <name evidence="1" type="ORF">DHETER_LOCUS8628</name>
</gene>
<name>A0ACA9NAR6_9GLOM</name>
<dbReference type="Proteomes" id="UP000789702">
    <property type="component" value="Unassembled WGS sequence"/>
</dbReference>
<keyword evidence="2" id="KW-1185">Reference proteome</keyword>
<sequence length="110" mass="12756">LAKTEAEISDTVFKHKKTKFSQLDRAMQLWVESIIHERLLLTEAIIKEKAIYFAHALSLSENTLKFSNAESVPIESLPEFQQELWEIIQEFTNAQDTSDDEESTNQRDDI</sequence>
<evidence type="ECO:0000313" key="1">
    <source>
        <dbReference type="EMBL" id="CAG8636452.1"/>
    </source>
</evidence>
<proteinExistence type="predicted"/>
<reference evidence="1" key="1">
    <citation type="submission" date="2021-06" db="EMBL/GenBank/DDBJ databases">
        <authorList>
            <person name="Kallberg Y."/>
            <person name="Tangrot J."/>
            <person name="Rosling A."/>
        </authorList>
    </citation>
    <scope>NUCLEOTIDE SEQUENCE</scope>
    <source>
        <strain evidence="1">IL203A</strain>
    </source>
</reference>
<comment type="caution">
    <text evidence="1">The sequence shown here is derived from an EMBL/GenBank/DDBJ whole genome shotgun (WGS) entry which is preliminary data.</text>
</comment>
<feature type="non-terminal residue" evidence="1">
    <location>
        <position position="1"/>
    </location>
</feature>
<protein>
    <submittedName>
        <fullName evidence="1">10613_t:CDS:1</fullName>
    </submittedName>
</protein>
<dbReference type="EMBL" id="CAJVPU010013972">
    <property type="protein sequence ID" value="CAG8636452.1"/>
    <property type="molecule type" value="Genomic_DNA"/>
</dbReference>
<accession>A0ACA9NAR6</accession>
<evidence type="ECO:0000313" key="2">
    <source>
        <dbReference type="Proteomes" id="UP000789702"/>
    </source>
</evidence>
<organism evidence="1 2">
    <name type="scientific">Dentiscutata heterogama</name>
    <dbReference type="NCBI Taxonomy" id="1316150"/>
    <lineage>
        <taxon>Eukaryota</taxon>
        <taxon>Fungi</taxon>
        <taxon>Fungi incertae sedis</taxon>
        <taxon>Mucoromycota</taxon>
        <taxon>Glomeromycotina</taxon>
        <taxon>Glomeromycetes</taxon>
        <taxon>Diversisporales</taxon>
        <taxon>Gigasporaceae</taxon>
        <taxon>Dentiscutata</taxon>
    </lineage>
</organism>